<sequence length="66" mass="6999">MQVCRKGGALRRAALTARQDGTVRLRTAAPVAVRTGGGAPLAVRRPERAVAVFRVRADGEYVVTPV</sequence>
<accession>A0A918BHL7</accession>
<reference evidence="1" key="2">
    <citation type="submission" date="2020-09" db="EMBL/GenBank/DDBJ databases">
        <authorList>
            <person name="Sun Q."/>
            <person name="Ohkuma M."/>
        </authorList>
    </citation>
    <scope>NUCLEOTIDE SEQUENCE</scope>
    <source>
        <strain evidence="1">JCM 3131</strain>
    </source>
</reference>
<keyword evidence="2" id="KW-1185">Reference proteome</keyword>
<name>A0A918BHL7_9ACTN</name>
<gene>
    <name evidence="1" type="ORF">GCM10010145_43410</name>
</gene>
<evidence type="ECO:0000313" key="2">
    <source>
        <dbReference type="Proteomes" id="UP000620156"/>
    </source>
</evidence>
<protein>
    <submittedName>
        <fullName evidence="1">Uncharacterized protein</fullName>
    </submittedName>
</protein>
<evidence type="ECO:0000313" key="1">
    <source>
        <dbReference type="EMBL" id="GGQ68991.1"/>
    </source>
</evidence>
<dbReference type="AlphaFoldDB" id="A0A918BHL7"/>
<dbReference type="EMBL" id="BMQK01000010">
    <property type="protein sequence ID" value="GGQ68991.1"/>
    <property type="molecule type" value="Genomic_DNA"/>
</dbReference>
<reference evidence="1" key="1">
    <citation type="journal article" date="2014" name="Int. J. Syst. Evol. Microbiol.">
        <title>Complete genome sequence of Corynebacterium casei LMG S-19264T (=DSM 44701T), isolated from a smear-ripened cheese.</title>
        <authorList>
            <consortium name="US DOE Joint Genome Institute (JGI-PGF)"/>
            <person name="Walter F."/>
            <person name="Albersmeier A."/>
            <person name="Kalinowski J."/>
            <person name="Ruckert C."/>
        </authorList>
    </citation>
    <scope>NUCLEOTIDE SEQUENCE</scope>
    <source>
        <strain evidence="1">JCM 3131</strain>
    </source>
</reference>
<dbReference type="RefSeq" id="WP_189218534.1">
    <property type="nucleotide sequence ID" value="NZ_BMQK01000010.1"/>
</dbReference>
<organism evidence="1 2">
    <name type="scientific">Streptomyces ruber</name>
    <dbReference type="NCBI Taxonomy" id="83378"/>
    <lineage>
        <taxon>Bacteria</taxon>
        <taxon>Bacillati</taxon>
        <taxon>Actinomycetota</taxon>
        <taxon>Actinomycetes</taxon>
        <taxon>Kitasatosporales</taxon>
        <taxon>Streptomycetaceae</taxon>
        <taxon>Streptomyces</taxon>
    </lineage>
</organism>
<comment type="caution">
    <text evidence="1">The sequence shown here is derived from an EMBL/GenBank/DDBJ whole genome shotgun (WGS) entry which is preliminary data.</text>
</comment>
<proteinExistence type="predicted"/>
<dbReference type="Proteomes" id="UP000620156">
    <property type="component" value="Unassembled WGS sequence"/>
</dbReference>